<evidence type="ECO:0000313" key="1">
    <source>
        <dbReference type="EMBL" id="AGK87041.1"/>
    </source>
</evidence>
<keyword evidence="2" id="KW-1185">Reference proteome</keyword>
<organism evidence="1 2">
    <name type="scientific">Pseudoalteromonas phage RIO-1</name>
    <dbReference type="NCBI Taxonomy" id="1316739"/>
    <lineage>
        <taxon>Viruses</taxon>
        <taxon>Duplodnaviria</taxon>
        <taxon>Heunggongvirae</taxon>
        <taxon>Uroviricota</taxon>
        <taxon>Caudoviricetes</taxon>
        <taxon>Zobellviridae</taxon>
        <taxon>Melvirus</taxon>
        <taxon>Melvirus orientalis</taxon>
    </lineage>
</organism>
<name>R4JGU8_9CAUD</name>
<accession>R4JGU8</accession>
<dbReference type="GeneID" id="16207406"/>
<sequence>MFKIKQDVRIKKPLGTCCGVGNCGTTTKVKDLFFTSPFSQGDRRMAYELETGDIVLEEQLEAV</sequence>
<dbReference type="KEGG" id="vg:16207406"/>
<gene>
    <name evidence="1" type="ORF">RIO-1_27</name>
</gene>
<proteinExistence type="predicted"/>
<dbReference type="RefSeq" id="YP_008051097.1">
    <property type="nucleotide sequence ID" value="NC_021300.1"/>
</dbReference>
<evidence type="ECO:0000313" key="2">
    <source>
        <dbReference type="Proteomes" id="UP000013564"/>
    </source>
</evidence>
<reference evidence="1 2" key="1">
    <citation type="journal article" date="2013" name="J. Virol.">
        <title>Morphology, Physiological Characteristics, and Complete Sequence of Marine Bacteriophage RIO-1 Infecting Pseudoalteromonas marina.</title>
        <authorList>
            <person name="Hardies S.C."/>
            <person name="Hwang Y.J."/>
            <person name="Hwang C.Y."/>
            <person name="Jang G.I."/>
            <person name="Cho B.C."/>
        </authorList>
    </citation>
    <scope>NUCLEOTIDE SEQUENCE [LARGE SCALE GENOMIC DNA]</scope>
</reference>
<protein>
    <submittedName>
        <fullName evidence="1">Uncharacterized protein</fullName>
    </submittedName>
</protein>
<dbReference type="Proteomes" id="UP000013564">
    <property type="component" value="Segment"/>
</dbReference>
<dbReference type="EMBL" id="KC751414">
    <property type="protein sequence ID" value="AGK87041.1"/>
    <property type="molecule type" value="Genomic_DNA"/>
</dbReference>